<organism evidence="2 3">
    <name type="scientific">Rhizophlyctis rosea</name>
    <dbReference type="NCBI Taxonomy" id="64517"/>
    <lineage>
        <taxon>Eukaryota</taxon>
        <taxon>Fungi</taxon>
        <taxon>Fungi incertae sedis</taxon>
        <taxon>Chytridiomycota</taxon>
        <taxon>Chytridiomycota incertae sedis</taxon>
        <taxon>Chytridiomycetes</taxon>
        <taxon>Rhizophlyctidales</taxon>
        <taxon>Rhizophlyctidaceae</taxon>
        <taxon>Rhizophlyctis</taxon>
    </lineage>
</organism>
<keyword evidence="3" id="KW-1185">Reference proteome</keyword>
<accession>A0AAD5SKY4</accession>
<name>A0AAD5SKY4_9FUNG</name>
<dbReference type="Gene3D" id="3.30.710.10">
    <property type="entry name" value="Potassium Channel Kv1.1, Chain A"/>
    <property type="match status" value="1"/>
</dbReference>
<dbReference type="SUPFAM" id="SSF54695">
    <property type="entry name" value="POZ domain"/>
    <property type="match status" value="1"/>
</dbReference>
<reference evidence="2" key="1">
    <citation type="submission" date="2020-05" db="EMBL/GenBank/DDBJ databases">
        <title>Phylogenomic resolution of chytrid fungi.</title>
        <authorList>
            <person name="Stajich J.E."/>
            <person name="Amses K."/>
            <person name="Simmons R."/>
            <person name="Seto K."/>
            <person name="Myers J."/>
            <person name="Bonds A."/>
            <person name="Quandt C.A."/>
            <person name="Barry K."/>
            <person name="Liu P."/>
            <person name="Grigoriev I."/>
            <person name="Longcore J.E."/>
            <person name="James T.Y."/>
        </authorList>
    </citation>
    <scope>NUCLEOTIDE SEQUENCE</scope>
    <source>
        <strain evidence="2">JEL0318</strain>
    </source>
</reference>
<dbReference type="PROSITE" id="PS50097">
    <property type="entry name" value="BTB"/>
    <property type="match status" value="1"/>
</dbReference>
<gene>
    <name evidence="2" type="ORF">HK097_007585</name>
</gene>
<dbReference type="InterPro" id="IPR011333">
    <property type="entry name" value="SKP1/BTB/POZ_sf"/>
</dbReference>
<feature type="domain" description="BTB" evidence="1">
    <location>
        <begin position="72"/>
        <end position="145"/>
    </location>
</feature>
<comment type="caution">
    <text evidence="2">The sequence shown here is derived from an EMBL/GenBank/DDBJ whole genome shotgun (WGS) entry which is preliminary data.</text>
</comment>
<dbReference type="Proteomes" id="UP001212841">
    <property type="component" value="Unassembled WGS sequence"/>
</dbReference>
<proteinExistence type="predicted"/>
<evidence type="ECO:0000313" key="2">
    <source>
        <dbReference type="EMBL" id="KAJ3057406.1"/>
    </source>
</evidence>
<dbReference type="CDD" id="cd18186">
    <property type="entry name" value="BTB_POZ_ZBTB_KLHL-like"/>
    <property type="match status" value="1"/>
</dbReference>
<evidence type="ECO:0000313" key="3">
    <source>
        <dbReference type="Proteomes" id="UP001212841"/>
    </source>
</evidence>
<sequence length="243" mass="27184">MTTAGGFTFGAAPAAFDFVAPKTTTPAISMFGSGSSTIRRPPHLQDSSWLRPPGPTPLTQHISKLLFSEDYSDVTVRVKQSPHVLIPAHQSVLSRCDFFKAAIDFKKQHQTHHRAIPAPIEVRIDDFGEQSVRAMLEYLYLGSFDKYFPPDLQTQFEILCLFHYGCLDKEAERYITALIWQRLTPATAFEALQWARSNAHASGVLLGWIKEWLQGDWAEVVKDGQFLDGMGKADGAAISSIWR</sequence>
<dbReference type="Pfam" id="PF00651">
    <property type="entry name" value="BTB"/>
    <property type="match status" value="1"/>
</dbReference>
<dbReference type="AlphaFoldDB" id="A0AAD5SKY4"/>
<dbReference type="InterPro" id="IPR000210">
    <property type="entry name" value="BTB/POZ_dom"/>
</dbReference>
<dbReference type="EMBL" id="JADGJD010000004">
    <property type="protein sequence ID" value="KAJ3057406.1"/>
    <property type="molecule type" value="Genomic_DNA"/>
</dbReference>
<evidence type="ECO:0000259" key="1">
    <source>
        <dbReference type="PROSITE" id="PS50097"/>
    </source>
</evidence>
<protein>
    <recommendedName>
        <fullName evidence="1">BTB domain-containing protein</fullName>
    </recommendedName>
</protein>